<evidence type="ECO:0000313" key="3">
    <source>
        <dbReference type="Proteomes" id="UP000275078"/>
    </source>
</evidence>
<reference evidence="2 3" key="1">
    <citation type="journal article" date="2018" name="Nat. Ecol. Evol.">
        <title>Pezizomycetes genomes reveal the molecular basis of ectomycorrhizal truffle lifestyle.</title>
        <authorList>
            <person name="Murat C."/>
            <person name="Payen T."/>
            <person name="Noel B."/>
            <person name="Kuo A."/>
            <person name="Morin E."/>
            <person name="Chen J."/>
            <person name="Kohler A."/>
            <person name="Krizsan K."/>
            <person name="Balestrini R."/>
            <person name="Da Silva C."/>
            <person name="Montanini B."/>
            <person name="Hainaut M."/>
            <person name="Levati E."/>
            <person name="Barry K.W."/>
            <person name="Belfiori B."/>
            <person name="Cichocki N."/>
            <person name="Clum A."/>
            <person name="Dockter R.B."/>
            <person name="Fauchery L."/>
            <person name="Guy J."/>
            <person name="Iotti M."/>
            <person name="Le Tacon F."/>
            <person name="Lindquist E.A."/>
            <person name="Lipzen A."/>
            <person name="Malagnac F."/>
            <person name="Mello A."/>
            <person name="Molinier V."/>
            <person name="Miyauchi S."/>
            <person name="Poulain J."/>
            <person name="Riccioni C."/>
            <person name="Rubini A."/>
            <person name="Sitrit Y."/>
            <person name="Splivallo R."/>
            <person name="Traeger S."/>
            <person name="Wang M."/>
            <person name="Zifcakova L."/>
            <person name="Wipf D."/>
            <person name="Zambonelli A."/>
            <person name="Paolocci F."/>
            <person name="Nowrousian M."/>
            <person name="Ottonello S."/>
            <person name="Baldrian P."/>
            <person name="Spatafora J.W."/>
            <person name="Henrissat B."/>
            <person name="Nagy L.G."/>
            <person name="Aury J.M."/>
            <person name="Wincker P."/>
            <person name="Grigoriev I.V."/>
            <person name="Bonfante P."/>
            <person name="Martin F.M."/>
        </authorList>
    </citation>
    <scope>NUCLEOTIDE SEQUENCE [LARGE SCALE GENOMIC DNA]</scope>
    <source>
        <strain evidence="2 3">RN42</strain>
    </source>
</reference>
<dbReference type="EMBL" id="ML119707">
    <property type="protein sequence ID" value="RPA78809.1"/>
    <property type="molecule type" value="Genomic_DNA"/>
</dbReference>
<gene>
    <name evidence="2" type="ORF">BJ508DRAFT_308984</name>
</gene>
<accession>A0A3N4HYP7</accession>
<sequence length="199" mass="23213">MEFRICRLIEDRIGEVFGDQVKSRTYRLFEDRMGKVFGDQVESRTCRVLNVLAKDRMREVFRDRVESRTYRLFKDRMGGVFGNRVGESLRIGILERVCSSKICLLVAQDQEEEGPLRRELMNTKFLEKASTYGKKVDNSNSKKNKVNKLKKKKIDKTGMTDKPSKKYKGKPRAVPTDAEDSDISMPEIETIEMEEHQNY</sequence>
<feature type="compositionally biased region" description="Basic residues" evidence="1">
    <location>
        <begin position="142"/>
        <end position="154"/>
    </location>
</feature>
<proteinExistence type="predicted"/>
<evidence type="ECO:0000256" key="1">
    <source>
        <dbReference type="SAM" id="MobiDB-lite"/>
    </source>
</evidence>
<keyword evidence="3" id="KW-1185">Reference proteome</keyword>
<organism evidence="2 3">
    <name type="scientific">Ascobolus immersus RN42</name>
    <dbReference type="NCBI Taxonomy" id="1160509"/>
    <lineage>
        <taxon>Eukaryota</taxon>
        <taxon>Fungi</taxon>
        <taxon>Dikarya</taxon>
        <taxon>Ascomycota</taxon>
        <taxon>Pezizomycotina</taxon>
        <taxon>Pezizomycetes</taxon>
        <taxon>Pezizales</taxon>
        <taxon>Ascobolaceae</taxon>
        <taxon>Ascobolus</taxon>
    </lineage>
</organism>
<feature type="compositionally biased region" description="Basic and acidic residues" evidence="1">
    <location>
        <begin position="155"/>
        <end position="164"/>
    </location>
</feature>
<dbReference type="AlphaFoldDB" id="A0A3N4HYP7"/>
<evidence type="ECO:0000313" key="2">
    <source>
        <dbReference type="EMBL" id="RPA78809.1"/>
    </source>
</evidence>
<protein>
    <submittedName>
        <fullName evidence="2">Uncharacterized protein</fullName>
    </submittedName>
</protein>
<feature type="region of interest" description="Disordered" evidence="1">
    <location>
        <begin position="131"/>
        <end position="199"/>
    </location>
</feature>
<name>A0A3N4HYP7_ASCIM</name>
<dbReference type="Proteomes" id="UP000275078">
    <property type="component" value="Unassembled WGS sequence"/>
</dbReference>